<evidence type="ECO:0000313" key="2">
    <source>
        <dbReference type="Proteomes" id="UP000016930"/>
    </source>
</evidence>
<accession>M2R039</accession>
<dbReference type="HOGENOM" id="CLU_1880317_0_0_1"/>
<sequence length="136" mass="15349">MRRIFCSSEQRAYAYRDRERRTPRVECKMCASSDYVCAFGNSARQRRWSKHMQCGAETTCRNERDLLHTSHMAAPSGAAHSDNECVDKLEHAPPLDIIRSLCFQAVCGRIVQGGVTGGSGMYDCVRRLGRRDSCAR</sequence>
<gene>
    <name evidence="1" type="ORF">CERSUDRAFT_119659</name>
</gene>
<organism evidence="1 2">
    <name type="scientific">Ceriporiopsis subvermispora (strain B)</name>
    <name type="common">White-rot fungus</name>
    <name type="synonym">Gelatoporia subvermispora</name>
    <dbReference type="NCBI Taxonomy" id="914234"/>
    <lineage>
        <taxon>Eukaryota</taxon>
        <taxon>Fungi</taxon>
        <taxon>Dikarya</taxon>
        <taxon>Basidiomycota</taxon>
        <taxon>Agaricomycotina</taxon>
        <taxon>Agaricomycetes</taxon>
        <taxon>Polyporales</taxon>
        <taxon>Gelatoporiaceae</taxon>
        <taxon>Gelatoporia</taxon>
    </lineage>
</organism>
<keyword evidence="2" id="KW-1185">Reference proteome</keyword>
<evidence type="ECO:0000313" key="1">
    <source>
        <dbReference type="EMBL" id="EMD31617.1"/>
    </source>
</evidence>
<proteinExistence type="predicted"/>
<reference evidence="1 2" key="1">
    <citation type="journal article" date="2012" name="Proc. Natl. Acad. Sci. U.S.A.">
        <title>Comparative genomics of Ceriporiopsis subvermispora and Phanerochaete chrysosporium provide insight into selective ligninolysis.</title>
        <authorList>
            <person name="Fernandez-Fueyo E."/>
            <person name="Ruiz-Duenas F.J."/>
            <person name="Ferreira P."/>
            <person name="Floudas D."/>
            <person name="Hibbett D.S."/>
            <person name="Canessa P."/>
            <person name="Larrondo L.F."/>
            <person name="James T.Y."/>
            <person name="Seelenfreund D."/>
            <person name="Lobos S."/>
            <person name="Polanco R."/>
            <person name="Tello M."/>
            <person name="Honda Y."/>
            <person name="Watanabe T."/>
            <person name="Watanabe T."/>
            <person name="Ryu J.S."/>
            <person name="Kubicek C.P."/>
            <person name="Schmoll M."/>
            <person name="Gaskell J."/>
            <person name="Hammel K.E."/>
            <person name="St John F.J."/>
            <person name="Vanden Wymelenberg A."/>
            <person name="Sabat G."/>
            <person name="Splinter BonDurant S."/>
            <person name="Syed K."/>
            <person name="Yadav J.S."/>
            <person name="Doddapaneni H."/>
            <person name="Subramanian V."/>
            <person name="Lavin J.L."/>
            <person name="Oguiza J.A."/>
            <person name="Perez G."/>
            <person name="Pisabarro A.G."/>
            <person name="Ramirez L."/>
            <person name="Santoyo F."/>
            <person name="Master E."/>
            <person name="Coutinho P.M."/>
            <person name="Henrissat B."/>
            <person name="Lombard V."/>
            <person name="Magnuson J.K."/>
            <person name="Kuees U."/>
            <person name="Hori C."/>
            <person name="Igarashi K."/>
            <person name="Samejima M."/>
            <person name="Held B.W."/>
            <person name="Barry K.W."/>
            <person name="LaButti K.M."/>
            <person name="Lapidus A."/>
            <person name="Lindquist E.A."/>
            <person name="Lucas S.M."/>
            <person name="Riley R."/>
            <person name="Salamov A.A."/>
            <person name="Hoffmeister D."/>
            <person name="Schwenk D."/>
            <person name="Hadar Y."/>
            <person name="Yarden O."/>
            <person name="de Vries R.P."/>
            <person name="Wiebenga A."/>
            <person name="Stenlid J."/>
            <person name="Eastwood D."/>
            <person name="Grigoriev I.V."/>
            <person name="Berka R.M."/>
            <person name="Blanchette R.A."/>
            <person name="Kersten P."/>
            <person name="Martinez A.T."/>
            <person name="Vicuna R."/>
            <person name="Cullen D."/>
        </authorList>
    </citation>
    <scope>NUCLEOTIDE SEQUENCE [LARGE SCALE GENOMIC DNA]</scope>
    <source>
        <strain evidence="1 2">B</strain>
    </source>
</reference>
<name>M2R039_CERS8</name>
<dbReference type="EMBL" id="KB445817">
    <property type="protein sequence ID" value="EMD31617.1"/>
    <property type="molecule type" value="Genomic_DNA"/>
</dbReference>
<dbReference type="Proteomes" id="UP000016930">
    <property type="component" value="Unassembled WGS sequence"/>
</dbReference>
<dbReference type="AlphaFoldDB" id="M2R039"/>
<feature type="non-terminal residue" evidence="1">
    <location>
        <position position="136"/>
    </location>
</feature>
<protein>
    <submittedName>
        <fullName evidence="1">Uncharacterized protein</fullName>
    </submittedName>
</protein>